<organism evidence="3 4">
    <name type="scientific">Glycomyces luteolus</name>
    <dbReference type="NCBI Taxonomy" id="2670330"/>
    <lineage>
        <taxon>Bacteria</taxon>
        <taxon>Bacillati</taxon>
        <taxon>Actinomycetota</taxon>
        <taxon>Actinomycetes</taxon>
        <taxon>Glycomycetales</taxon>
        <taxon>Glycomycetaceae</taxon>
        <taxon>Glycomyces</taxon>
    </lineage>
</organism>
<comment type="caution">
    <text evidence="3">The sequence shown here is derived from an EMBL/GenBank/DDBJ whole genome shotgun (WGS) entry which is preliminary data.</text>
</comment>
<dbReference type="CDD" id="cd00009">
    <property type="entry name" value="AAA"/>
    <property type="match status" value="1"/>
</dbReference>
<dbReference type="InterPro" id="IPR011704">
    <property type="entry name" value="ATPase_dyneun-rel_AAA"/>
</dbReference>
<feature type="domain" description="ATPase dynein-related AAA" evidence="2">
    <location>
        <begin position="107"/>
        <end position="237"/>
    </location>
</feature>
<dbReference type="AlphaFoldDB" id="A0A9X3SPU9"/>
<dbReference type="InterPro" id="IPR027417">
    <property type="entry name" value="P-loop_NTPase"/>
</dbReference>
<evidence type="ECO:0000313" key="4">
    <source>
        <dbReference type="Proteomes" id="UP001146067"/>
    </source>
</evidence>
<feature type="region of interest" description="Disordered" evidence="1">
    <location>
        <begin position="325"/>
        <end position="372"/>
    </location>
</feature>
<name>A0A9X3SPU9_9ACTN</name>
<dbReference type="SUPFAM" id="SSF52540">
    <property type="entry name" value="P-loop containing nucleoside triphosphate hydrolases"/>
    <property type="match status" value="1"/>
</dbReference>
<dbReference type="Pfam" id="PF07728">
    <property type="entry name" value="AAA_5"/>
    <property type="match status" value="1"/>
</dbReference>
<evidence type="ECO:0000256" key="1">
    <source>
        <dbReference type="SAM" id="MobiDB-lite"/>
    </source>
</evidence>
<proteinExistence type="predicted"/>
<dbReference type="GO" id="GO:0016887">
    <property type="term" value="F:ATP hydrolysis activity"/>
    <property type="evidence" value="ECO:0007669"/>
    <property type="project" value="InterPro"/>
</dbReference>
<dbReference type="GO" id="GO:0005524">
    <property type="term" value="F:ATP binding"/>
    <property type="evidence" value="ECO:0007669"/>
    <property type="project" value="InterPro"/>
</dbReference>
<evidence type="ECO:0000313" key="3">
    <source>
        <dbReference type="EMBL" id="MDA1359787.1"/>
    </source>
</evidence>
<accession>A0A9X3SPU9</accession>
<protein>
    <submittedName>
        <fullName evidence="3">AAA family ATPase</fullName>
    </submittedName>
</protein>
<keyword evidence="4" id="KW-1185">Reference proteome</keyword>
<evidence type="ECO:0000259" key="2">
    <source>
        <dbReference type="Pfam" id="PF07728"/>
    </source>
</evidence>
<reference evidence="3" key="1">
    <citation type="submission" date="2022-12" db="EMBL/GenBank/DDBJ databases">
        <title>Gycomyces niveus sp.nov.,a novel actinomycete isolated from soil in Shouguan.</title>
        <authorList>
            <person name="Yang X."/>
        </authorList>
    </citation>
    <scope>NUCLEOTIDE SEQUENCE</scope>
    <source>
        <strain evidence="3">NEAU-A15</strain>
    </source>
</reference>
<dbReference type="PANTHER" id="PTHR42759">
    <property type="entry name" value="MOXR FAMILY PROTEIN"/>
    <property type="match status" value="1"/>
</dbReference>
<gene>
    <name evidence="3" type="ORF">O1R50_09145</name>
</gene>
<sequence length="372" mass="38975">MTAKAVHEQVTAISKTSEGAVRHVLRDLCDEGKVQMLPTSPQEFALAGTTSAAVQATPAPSTAPTPAPAMTRVAPVQRPSGSLYHPRELNGEPDVEVLRKLREVGAPVLLQGPPGTGKTALAEAAHPDLVTIAGDGDTCVSDFVGEYTQEPGGNFVFVYGPMVVAMREGRALFIDDATLIPPPVLATLYPAMDGRGEITIKAHKAEVVKAAPGFYVLAGHNPGVHGAVLTEALASRFSVHVEVETDYDLAKQLGVPTAAVRIAKALNKKRGEGKLSRAPQMRELIAFRDTEAAMGRDFALMNLLSTAPEDDRALVAQVINKEAGGGQRTPLRLGAQIKTVRAPQPSPAAPSAAQTAPAQPNPQTQPQGGPTT</sequence>
<dbReference type="Proteomes" id="UP001146067">
    <property type="component" value="Unassembled WGS sequence"/>
</dbReference>
<dbReference type="PANTHER" id="PTHR42759:SF1">
    <property type="entry name" value="MAGNESIUM-CHELATASE SUBUNIT CHLD"/>
    <property type="match status" value="1"/>
</dbReference>
<dbReference type="Gene3D" id="3.40.50.300">
    <property type="entry name" value="P-loop containing nucleotide triphosphate hydrolases"/>
    <property type="match status" value="1"/>
</dbReference>
<feature type="compositionally biased region" description="Low complexity" evidence="1">
    <location>
        <begin position="349"/>
        <end position="372"/>
    </location>
</feature>
<dbReference type="RefSeq" id="WP_270109670.1">
    <property type="nucleotide sequence ID" value="NZ_JAPZVP010000006.1"/>
</dbReference>
<dbReference type="EMBL" id="JAPZVP010000006">
    <property type="protein sequence ID" value="MDA1359787.1"/>
    <property type="molecule type" value="Genomic_DNA"/>
</dbReference>
<dbReference type="InterPro" id="IPR050764">
    <property type="entry name" value="CbbQ/NirQ/NorQ/GpvN"/>
</dbReference>